<organism evidence="3 4">
    <name type="scientific">Pyrocoelia pectoralis</name>
    <dbReference type="NCBI Taxonomy" id="417401"/>
    <lineage>
        <taxon>Eukaryota</taxon>
        <taxon>Metazoa</taxon>
        <taxon>Ecdysozoa</taxon>
        <taxon>Arthropoda</taxon>
        <taxon>Hexapoda</taxon>
        <taxon>Insecta</taxon>
        <taxon>Pterygota</taxon>
        <taxon>Neoptera</taxon>
        <taxon>Endopterygota</taxon>
        <taxon>Coleoptera</taxon>
        <taxon>Polyphaga</taxon>
        <taxon>Elateriformia</taxon>
        <taxon>Elateroidea</taxon>
        <taxon>Lampyridae</taxon>
        <taxon>Lampyrinae</taxon>
        <taxon>Pyrocoelia</taxon>
    </lineage>
</organism>
<feature type="region of interest" description="Disordered" evidence="1">
    <location>
        <begin position="1"/>
        <end position="35"/>
    </location>
</feature>
<feature type="compositionally biased region" description="Basic and acidic residues" evidence="1">
    <location>
        <begin position="264"/>
        <end position="273"/>
    </location>
</feature>
<dbReference type="AlphaFoldDB" id="A0AAN7VP02"/>
<sequence length="873" mass="99401">MFPNATVSSRSSSSRSANSCSRNSSMPSLRMPNPLLPKTSFNPLFRNTDAFTSFDASNFVFHESKRLKKEKQPILRRFNSHESHTNFIDIRAESNTSHSNKSRTEDGLPTPSVSPNSTEERNRRPQYEARDFLEKYSLPRIVRVEDGEPLLLYRCFDSFTKVQARGIVGKKGKEKADLNTLHFPEGYPGWFSLTNEKGEKAAVAHSSVLQLVREQVCSFISIQSFTAYTAGNQESSDGMNSRSQYLKTQIRGGQVFQLRAVFQHQDRSSEGGKHSTRSSRISRSARDKDLANRYAQLTSQNNQELYVPLTTKGEFYEIYSTMKARLCFPGLIDKTGPLALDKDCLYKLTHLLRRMALPVKVKLLSGSLPPGVPKEFTDSFILEKKIQEPLMVTCTLPPPSEDIKHVISCINLNSRVKISKCTLGFDSESRLFKSQRVQSTLAFCHKNVDNWYREVRLIPNIHLEVLHQTPHLSCTECRKLNKVCTDNCPTKQSEENNPKQLITKQVIDKFPKSKKWYRHFKILGLGGEHNGKFEDMKDPMDGIEKGKSIERYKDMSKLIEDKFGKKSYNPVKKSASFMYSNKRMDLQETPTDKKGNPALLKCQSLDTQIYSNEDDHQLKLLKEKLHRKISNASETLSVDFEMCILENEGGIINRGKNSVRQGHSLKDLTTNLHITKINFDEIKPVEDIAKMKKTKPDLIPTLPKNDDTSSYITDRLCSEFHVKTKMQKRSGSKLNLLASSDNFRSSVRIIESIKGRHFSVFDAKKSINTQSVVVQVHEESLPKTKSHKMTSVIVDEIPYSHVMDEVRERANGKQDENIYAEICENSCNCDSMPKCDCKRTKKANSEYCYVKLGSNGDSVIQSDSDEAIYNTLR</sequence>
<feature type="domain" description="CABIT" evidence="2">
    <location>
        <begin position="167"/>
        <end position="403"/>
    </location>
</feature>
<accession>A0AAN7VP02</accession>
<feature type="compositionally biased region" description="Low complexity" evidence="1">
    <location>
        <begin position="8"/>
        <end position="25"/>
    </location>
</feature>
<reference evidence="3 4" key="1">
    <citation type="journal article" date="2024" name="Insects">
        <title>An Improved Chromosome-Level Genome Assembly of the Firefly Pyrocoelia pectoralis.</title>
        <authorList>
            <person name="Fu X."/>
            <person name="Meyer-Rochow V.B."/>
            <person name="Ballantyne L."/>
            <person name="Zhu X."/>
        </authorList>
    </citation>
    <scope>NUCLEOTIDE SEQUENCE [LARGE SCALE GENOMIC DNA]</scope>
    <source>
        <strain evidence="3">XCY_ONT2</strain>
    </source>
</reference>
<feature type="region of interest" description="Disordered" evidence="1">
    <location>
        <begin position="264"/>
        <end position="285"/>
    </location>
</feature>
<evidence type="ECO:0000313" key="4">
    <source>
        <dbReference type="Proteomes" id="UP001329430"/>
    </source>
</evidence>
<evidence type="ECO:0000256" key="1">
    <source>
        <dbReference type="SAM" id="MobiDB-lite"/>
    </source>
</evidence>
<keyword evidence="4" id="KW-1185">Reference proteome</keyword>
<feature type="region of interest" description="Disordered" evidence="1">
    <location>
        <begin position="86"/>
        <end position="126"/>
    </location>
</feature>
<dbReference type="EMBL" id="JAVRBK010000002">
    <property type="protein sequence ID" value="KAK5647239.1"/>
    <property type="molecule type" value="Genomic_DNA"/>
</dbReference>
<name>A0AAN7VP02_9COLE</name>
<dbReference type="Proteomes" id="UP001329430">
    <property type="component" value="Chromosome 2"/>
</dbReference>
<dbReference type="InterPro" id="IPR025946">
    <property type="entry name" value="CABIT_dom"/>
</dbReference>
<evidence type="ECO:0000259" key="2">
    <source>
        <dbReference type="Pfam" id="PF12736"/>
    </source>
</evidence>
<comment type="caution">
    <text evidence="3">The sequence shown here is derived from an EMBL/GenBank/DDBJ whole genome shotgun (WGS) entry which is preliminary data.</text>
</comment>
<protein>
    <recommendedName>
        <fullName evidence="2">CABIT domain-containing protein</fullName>
    </recommendedName>
</protein>
<evidence type="ECO:0000313" key="3">
    <source>
        <dbReference type="EMBL" id="KAK5647239.1"/>
    </source>
</evidence>
<gene>
    <name evidence="3" type="ORF">RI129_002131</name>
</gene>
<dbReference type="Pfam" id="PF12736">
    <property type="entry name" value="CABIT"/>
    <property type="match status" value="1"/>
</dbReference>
<proteinExistence type="predicted"/>